<protein>
    <submittedName>
        <fullName evidence="8">Putative zinc finger protein</fullName>
    </submittedName>
</protein>
<dbReference type="InterPro" id="IPR036236">
    <property type="entry name" value="Znf_C2H2_sf"/>
</dbReference>
<gene>
    <name evidence="8" type="ORF">Ocin01_17433</name>
</gene>
<dbReference type="SUPFAM" id="SSF57667">
    <property type="entry name" value="beta-beta-alpha zinc fingers"/>
    <property type="match status" value="2"/>
</dbReference>
<feature type="region of interest" description="Disordered" evidence="6">
    <location>
        <begin position="316"/>
        <end position="335"/>
    </location>
</feature>
<feature type="domain" description="C2H2-type" evidence="7">
    <location>
        <begin position="22"/>
        <end position="49"/>
    </location>
</feature>
<reference evidence="8 9" key="1">
    <citation type="journal article" date="2016" name="Genome Biol. Evol.">
        <title>Gene Family Evolution Reflects Adaptation to Soil Environmental Stressors in the Genome of the Collembolan Orchesella cincta.</title>
        <authorList>
            <person name="Faddeeva-Vakhrusheva A."/>
            <person name="Derks M.F."/>
            <person name="Anvar S.Y."/>
            <person name="Agamennone V."/>
            <person name="Suring W."/>
            <person name="Smit S."/>
            <person name="van Straalen N.M."/>
            <person name="Roelofs D."/>
        </authorList>
    </citation>
    <scope>NUCLEOTIDE SEQUENCE [LARGE SCALE GENOMIC DNA]</scope>
    <source>
        <tissue evidence="8">Mixed pool</tissue>
    </source>
</reference>
<dbReference type="PROSITE" id="PS50157">
    <property type="entry name" value="ZINC_FINGER_C2H2_2"/>
    <property type="match status" value="4"/>
</dbReference>
<dbReference type="EMBL" id="LJIJ01002775">
    <property type="protein sequence ID" value="ODM89250.1"/>
    <property type="molecule type" value="Genomic_DNA"/>
</dbReference>
<dbReference type="STRING" id="48709.A0A1D2M8F1"/>
<organism evidence="8 9">
    <name type="scientific">Orchesella cincta</name>
    <name type="common">Springtail</name>
    <name type="synonym">Podura cincta</name>
    <dbReference type="NCBI Taxonomy" id="48709"/>
    <lineage>
        <taxon>Eukaryota</taxon>
        <taxon>Metazoa</taxon>
        <taxon>Ecdysozoa</taxon>
        <taxon>Arthropoda</taxon>
        <taxon>Hexapoda</taxon>
        <taxon>Collembola</taxon>
        <taxon>Entomobryomorpha</taxon>
        <taxon>Entomobryoidea</taxon>
        <taxon>Orchesellidae</taxon>
        <taxon>Orchesellinae</taxon>
        <taxon>Orchesella</taxon>
    </lineage>
</organism>
<keyword evidence="2" id="KW-0677">Repeat</keyword>
<dbReference type="AlphaFoldDB" id="A0A1D2M8F1"/>
<dbReference type="PANTHER" id="PTHR24379">
    <property type="entry name" value="KRAB AND ZINC FINGER DOMAIN-CONTAINING"/>
    <property type="match status" value="1"/>
</dbReference>
<evidence type="ECO:0000256" key="4">
    <source>
        <dbReference type="ARBA" id="ARBA00022833"/>
    </source>
</evidence>
<evidence type="ECO:0000256" key="6">
    <source>
        <dbReference type="SAM" id="MobiDB-lite"/>
    </source>
</evidence>
<feature type="domain" description="C2H2-type" evidence="7">
    <location>
        <begin position="160"/>
        <end position="188"/>
    </location>
</feature>
<keyword evidence="1" id="KW-0479">Metal-binding</keyword>
<dbReference type="Proteomes" id="UP000094527">
    <property type="component" value="Unassembled WGS sequence"/>
</dbReference>
<accession>A0A1D2M8F1</accession>
<proteinExistence type="predicted"/>
<evidence type="ECO:0000256" key="3">
    <source>
        <dbReference type="ARBA" id="ARBA00022771"/>
    </source>
</evidence>
<keyword evidence="3 5" id="KW-0863">Zinc-finger</keyword>
<evidence type="ECO:0000259" key="7">
    <source>
        <dbReference type="PROSITE" id="PS50157"/>
    </source>
</evidence>
<dbReference type="GO" id="GO:0008270">
    <property type="term" value="F:zinc ion binding"/>
    <property type="evidence" value="ECO:0007669"/>
    <property type="project" value="UniProtKB-KW"/>
</dbReference>
<dbReference type="Gene3D" id="3.30.160.60">
    <property type="entry name" value="Classic Zinc Finger"/>
    <property type="match status" value="2"/>
</dbReference>
<keyword evidence="9" id="KW-1185">Reference proteome</keyword>
<sequence length="467" mass="53845">MCWITTPNFTEGERWKGRRYLFCCSKCPAQYIEKNELRKHLQLHENSSEGSTKCEICGWLVRTRVLGRHKSDHHGKDSEKNKKSTTTQRNQKDFCIVERRSAPKNLKVSSCSRFTWTRHIQPKILHHRKKESRATNIVKLFLTPKWRETTTSLGFTIKGFSCELCGRSYYSGLRLNYHRRQVHYAELGLDPCQCPECGLILLTSKWFIDKRKPTRLGNQELPEGKHYRVEVGENQEKIWLCELCPVKFLAMSQVRKHLLSAHYYELKYICEGCGRRYCAAMGLHHHRKSCEGLKEGGTPGEKFTCDVCSKTFQTSDQRHQHERRRHESNSGGVPHLCPKLMKVGESCENASFAADAEHQRFEQMDEGLPLPLTESTQFGNTIEENEDDNSPPFPIRQDVTDPDDLHHTYSDTVGMTENDGNDGCSEDDIFNGTNAAVIVTNENAETDESTLIKIKEVAYSKRFVFVW</sequence>
<evidence type="ECO:0000313" key="8">
    <source>
        <dbReference type="EMBL" id="ODM89250.1"/>
    </source>
</evidence>
<keyword evidence="4" id="KW-0862">Zinc</keyword>
<feature type="domain" description="C2H2-type" evidence="7">
    <location>
        <begin position="303"/>
        <end position="331"/>
    </location>
</feature>
<feature type="domain" description="C2H2-type" evidence="7">
    <location>
        <begin position="268"/>
        <end position="295"/>
    </location>
</feature>
<dbReference type="SMART" id="SM00355">
    <property type="entry name" value="ZnF_C2H2"/>
    <property type="match status" value="6"/>
</dbReference>
<dbReference type="OrthoDB" id="8922241at2759"/>
<feature type="region of interest" description="Disordered" evidence="6">
    <location>
        <begin position="381"/>
        <end position="427"/>
    </location>
</feature>
<comment type="caution">
    <text evidence="8">The sequence shown here is derived from an EMBL/GenBank/DDBJ whole genome shotgun (WGS) entry which is preliminary data.</text>
</comment>
<dbReference type="PROSITE" id="PS00028">
    <property type="entry name" value="ZINC_FINGER_C2H2_1"/>
    <property type="match status" value="3"/>
</dbReference>
<evidence type="ECO:0000256" key="2">
    <source>
        <dbReference type="ARBA" id="ARBA00022737"/>
    </source>
</evidence>
<dbReference type="InterPro" id="IPR013087">
    <property type="entry name" value="Znf_C2H2_type"/>
</dbReference>
<dbReference type="PANTHER" id="PTHR24379:SF127">
    <property type="entry name" value="BLOODY FINGERS-RELATED"/>
    <property type="match status" value="1"/>
</dbReference>
<evidence type="ECO:0000313" key="9">
    <source>
        <dbReference type="Proteomes" id="UP000094527"/>
    </source>
</evidence>
<feature type="region of interest" description="Disordered" evidence="6">
    <location>
        <begin position="70"/>
        <end position="90"/>
    </location>
</feature>
<name>A0A1D2M8F1_ORCCI</name>
<dbReference type="GO" id="GO:0000981">
    <property type="term" value="F:DNA-binding transcription factor activity, RNA polymerase II-specific"/>
    <property type="evidence" value="ECO:0007669"/>
    <property type="project" value="TreeGrafter"/>
</dbReference>
<dbReference type="GO" id="GO:0005634">
    <property type="term" value="C:nucleus"/>
    <property type="evidence" value="ECO:0007669"/>
    <property type="project" value="TreeGrafter"/>
</dbReference>
<dbReference type="GO" id="GO:0000977">
    <property type="term" value="F:RNA polymerase II transcription regulatory region sequence-specific DNA binding"/>
    <property type="evidence" value="ECO:0007669"/>
    <property type="project" value="TreeGrafter"/>
</dbReference>
<evidence type="ECO:0000256" key="1">
    <source>
        <dbReference type="ARBA" id="ARBA00022723"/>
    </source>
</evidence>
<evidence type="ECO:0000256" key="5">
    <source>
        <dbReference type="PROSITE-ProRule" id="PRU00042"/>
    </source>
</evidence>